<feature type="compositionally biased region" description="Low complexity" evidence="1">
    <location>
        <begin position="374"/>
        <end position="396"/>
    </location>
</feature>
<evidence type="ECO:0000313" key="2">
    <source>
        <dbReference type="EMBL" id="SPC85629.1"/>
    </source>
</evidence>
<protein>
    <submittedName>
        <fullName evidence="2">Uncharacterized protein</fullName>
    </submittedName>
</protein>
<sequence>MSQFLSARIFSIFVLVLGYCEIFLDLCANLCQLSDSGSRDHRQSSRLVKGKAVAYARDSSPDTDDEYDAMENPRTRAVHVVLPTPSPGITIGGSARLSGIPRHSSKMSVDAPLTRTSLKRPRATRTPPSADPIDAEFVVPGVRHPLHGGIRPWSMITILLADTPLLMNLANHPTASVCRSPSQELWSRWVVGLSQASVECSLGVSCFLGGAGLWPFPQHPIHVFESSSGEMLGHPLASTYLAVRPWPFWASVILQLIKHRTAVDCIRDEDILFQPYTLTLIGCPKLVQAFQLSQQRVRIRTTKSWELFMGERTVRQLSLKAIVPVDPLSLMTIEDYIPATLRDAYLEGVDHFPDLKEMAVQRLEDQLLREGLTTVTRTSSSSQGRTSTSSSPSPTGIPRDWFFAPHPPAP</sequence>
<feature type="region of interest" description="Disordered" evidence="1">
    <location>
        <begin position="374"/>
        <end position="410"/>
    </location>
</feature>
<name>A0A2N9FFK2_FAGSY</name>
<reference evidence="2" key="1">
    <citation type="submission" date="2018-02" db="EMBL/GenBank/DDBJ databases">
        <authorList>
            <person name="Cohen D.B."/>
            <person name="Kent A.D."/>
        </authorList>
    </citation>
    <scope>NUCLEOTIDE SEQUENCE</scope>
</reference>
<dbReference type="AlphaFoldDB" id="A0A2N9FFK2"/>
<evidence type="ECO:0000256" key="1">
    <source>
        <dbReference type="SAM" id="MobiDB-lite"/>
    </source>
</evidence>
<dbReference type="EMBL" id="OIVN01000791">
    <property type="protein sequence ID" value="SPC85629.1"/>
    <property type="molecule type" value="Genomic_DNA"/>
</dbReference>
<gene>
    <name evidence="2" type="ORF">FSB_LOCUS13511</name>
</gene>
<organism evidence="2">
    <name type="scientific">Fagus sylvatica</name>
    <name type="common">Beechnut</name>
    <dbReference type="NCBI Taxonomy" id="28930"/>
    <lineage>
        <taxon>Eukaryota</taxon>
        <taxon>Viridiplantae</taxon>
        <taxon>Streptophyta</taxon>
        <taxon>Embryophyta</taxon>
        <taxon>Tracheophyta</taxon>
        <taxon>Spermatophyta</taxon>
        <taxon>Magnoliopsida</taxon>
        <taxon>eudicotyledons</taxon>
        <taxon>Gunneridae</taxon>
        <taxon>Pentapetalae</taxon>
        <taxon>rosids</taxon>
        <taxon>fabids</taxon>
        <taxon>Fagales</taxon>
        <taxon>Fagaceae</taxon>
        <taxon>Fagus</taxon>
    </lineage>
</organism>
<proteinExistence type="predicted"/>
<accession>A0A2N9FFK2</accession>